<organism evidence="3 4">
    <name type="scientific">Crepidotus variabilis</name>
    <dbReference type="NCBI Taxonomy" id="179855"/>
    <lineage>
        <taxon>Eukaryota</taxon>
        <taxon>Fungi</taxon>
        <taxon>Dikarya</taxon>
        <taxon>Basidiomycota</taxon>
        <taxon>Agaricomycotina</taxon>
        <taxon>Agaricomycetes</taxon>
        <taxon>Agaricomycetidae</taxon>
        <taxon>Agaricales</taxon>
        <taxon>Agaricineae</taxon>
        <taxon>Crepidotaceae</taxon>
        <taxon>Crepidotus</taxon>
    </lineage>
</organism>
<evidence type="ECO:0000313" key="4">
    <source>
        <dbReference type="Proteomes" id="UP000807306"/>
    </source>
</evidence>
<dbReference type="EMBL" id="MU157831">
    <property type="protein sequence ID" value="KAF9532630.1"/>
    <property type="molecule type" value="Genomic_DNA"/>
</dbReference>
<dbReference type="AlphaFoldDB" id="A0A9P6EPJ5"/>
<feature type="transmembrane region" description="Helical" evidence="1">
    <location>
        <begin position="247"/>
        <end position="268"/>
    </location>
</feature>
<feature type="domain" description="DUF6533" evidence="2">
    <location>
        <begin position="26"/>
        <end position="71"/>
    </location>
</feature>
<evidence type="ECO:0000313" key="3">
    <source>
        <dbReference type="EMBL" id="KAF9532630.1"/>
    </source>
</evidence>
<dbReference type="OrthoDB" id="3258294at2759"/>
<comment type="caution">
    <text evidence="3">The sequence shown here is derived from an EMBL/GenBank/DDBJ whole genome shotgun (WGS) entry which is preliminary data.</text>
</comment>
<proteinExistence type="predicted"/>
<feature type="transmembrane region" description="Helical" evidence="1">
    <location>
        <begin position="23"/>
        <end position="41"/>
    </location>
</feature>
<keyword evidence="1" id="KW-0812">Transmembrane</keyword>
<sequence>MSLTGLVETQNEMFVRLYRGNLVPLYVVVPSLTWVIHDYFITLPDEVEYIWKQKRSFGRFMFFWIRYYTIFLVIFDALQIHGFAIRGVPNKALCIATDPVTRILGGISLWSVEIIMQLRVYALFNRNKKIALFNGVIFVISVALFLYVMIVNTMNRERLIAKAIMLPLPGCPAINGGSQWAQWLPATLFEFLLFGFVFYKSVVSARVKVNGRSTLAAVLIHENMTYFTIVTLVLILNNLMAVRETNIPWFGFGPFHAAVGITTCRLLIHLRKFSEDHLEGEFHVSKLPDLENVSWDTPIIAPNEALEFRTSEDSDVTISSNGHLNSHNFCNCMQLCTAPSSLTQIFPVAQAGSSHIP</sequence>
<keyword evidence="4" id="KW-1185">Reference proteome</keyword>
<feature type="transmembrane region" description="Helical" evidence="1">
    <location>
        <begin position="183"/>
        <end position="203"/>
    </location>
</feature>
<feature type="transmembrane region" description="Helical" evidence="1">
    <location>
        <begin position="215"/>
        <end position="235"/>
    </location>
</feature>
<gene>
    <name evidence="3" type="ORF">CPB83DRAFT_890820</name>
</gene>
<keyword evidence="1" id="KW-0472">Membrane</keyword>
<dbReference type="Pfam" id="PF20151">
    <property type="entry name" value="DUF6533"/>
    <property type="match status" value="1"/>
</dbReference>
<accession>A0A9P6EPJ5</accession>
<dbReference type="InterPro" id="IPR045340">
    <property type="entry name" value="DUF6533"/>
</dbReference>
<keyword evidence="1" id="KW-1133">Transmembrane helix</keyword>
<feature type="transmembrane region" description="Helical" evidence="1">
    <location>
        <begin position="62"/>
        <end position="83"/>
    </location>
</feature>
<evidence type="ECO:0000259" key="2">
    <source>
        <dbReference type="Pfam" id="PF20151"/>
    </source>
</evidence>
<evidence type="ECO:0000256" key="1">
    <source>
        <dbReference type="SAM" id="Phobius"/>
    </source>
</evidence>
<feature type="transmembrane region" description="Helical" evidence="1">
    <location>
        <begin position="131"/>
        <end position="150"/>
    </location>
</feature>
<dbReference type="Proteomes" id="UP000807306">
    <property type="component" value="Unassembled WGS sequence"/>
</dbReference>
<protein>
    <recommendedName>
        <fullName evidence="2">DUF6533 domain-containing protein</fullName>
    </recommendedName>
</protein>
<reference evidence="3" key="1">
    <citation type="submission" date="2020-11" db="EMBL/GenBank/DDBJ databases">
        <authorList>
            <consortium name="DOE Joint Genome Institute"/>
            <person name="Ahrendt S."/>
            <person name="Riley R."/>
            <person name="Andreopoulos W."/>
            <person name="Labutti K."/>
            <person name="Pangilinan J."/>
            <person name="Ruiz-Duenas F.J."/>
            <person name="Barrasa J.M."/>
            <person name="Sanchez-Garcia M."/>
            <person name="Camarero S."/>
            <person name="Miyauchi S."/>
            <person name="Serrano A."/>
            <person name="Linde D."/>
            <person name="Babiker R."/>
            <person name="Drula E."/>
            <person name="Ayuso-Fernandez I."/>
            <person name="Pacheco R."/>
            <person name="Padilla G."/>
            <person name="Ferreira P."/>
            <person name="Barriuso J."/>
            <person name="Kellner H."/>
            <person name="Castanera R."/>
            <person name="Alfaro M."/>
            <person name="Ramirez L."/>
            <person name="Pisabarro A.G."/>
            <person name="Kuo A."/>
            <person name="Tritt A."/>
            <person name="Lipzen A."/>
            <person name="He G."/>
            <person name="Yan M."/>
            <person name="Ng V."/>
            <person name="Cullen D."/>
            <person name="Martin F."/>
            <person name="Rosso M.-N."/>
            <person name="Henrissat B."/>
            <person name="Hibbett D."/>
            <person name="Martinez A.T."/>
            <person name="Grigoriev I.V."/>
        </authorList>
    </citation>
    <scope>NUCLEOTIDE SEQUENCE</scope>
    <source>
        <strain evidence="3">CBS 506.95</strain>
    </source>
</reference>
<name>A0A9P6EPJ5_9AGAR</name>